<dbReference type="PANTHER" id="PTHR46401">
    <property type="entry name" value="GLYCOSYLTRANSFERASE WBBK-RELATED"/>
    <property type="match status" value="1"/>
</dbReference>
<gene>
    <name evidence="3" type="ORF">METZ01_LOCUS376543</name>
</gene>
<dbReference type="PANTHER" id="PTHR46401:SF2">
    <property type="entry name" value="GLYCOSYLTRANSFERASE WBBK-RELATED"/>
    <property type="match status" value="1"/>
</dbReference>
<keyword evidence="1" id="KW-0808">Transferase</keyword>
<dbReference type="Pfam" id="PF00534">
    <property type="entry name" value="Glycos_transf_1"/>
    <property type="match status" value="1"/>
</dbReference>
<dbReference type="SUPFAM" id="SSF53756">
    <property type="entry name" value="UDP-Glycosyltransferase/glycogen phosphorylase"/>
    <property type="match status" value="1"/>
</dbReference>
<feature type="non-terminal residue" evidence="3">
    <location>
        <position position="1"/>
    </location>
</feature>
<feature type="domain" description="Glycosyl transferase family 1" evidence="2">
    <location>
        <begin position="4"/>
        <end position="173"/>
    </location>
</feature>
<proteinExistence type="predicted"/>
<organism evidence="3">
    <name type="scientific">marine metagenome</name>
    <dbReference type="NCBI Taxonomy" id="408172"/>
    <lineage>
        <taxon>unclassified sequences</taxon>
        <taxon>metagenomes</taxon>
        <taxon>ecological metagenomes</taxon>
    </lineage>
</organism>
<dbReference type="InterPro" id="IPR001296">
    <property type="entry name" value="Glyco_trans_1"/>
</dbReference>
<name>A0A382TNM5_9ZZZZ</name>
<dbReference type="GO" id="GO:0016757">
    <property type="term" value="F:glycosyltransferase activity"/>
    <property type="evidence" value="ECO:0007669"/>
    <property type="project" value="InterPro"/>
</dbReference>
<protein>
    <recommendedName>
        <fullName evidence="2">Glycosyl transferase family 1 domain-containing protein</fullName>
    </recommendedName>
</protein>
<dbReference type="GO" id="GO:0009103">
    <property type="term" value="P:lipopolysaccharide biosynthetic process"/>
    <property type="evidence" value="ECO:0007669"/>
    <property type="project" value="TreeGrafter"/>
</dbReference>
<reference evidence="3" key="1">
    <citation type="submission" date="2018-05" db="EMBL/GenBank/DDBJ databases">
        <authorList>
            <person name="Lanie J.A."/>
            <person name="Ng W.-L."/>
            <person name="Kazmierczak K.M."/>
            <person name="Andrzejewski T.M."/>
            <person name="Davidsen T.M."/>
            <person name="Wayne K.J."/>
            <person name="Tettelin H."/>
            <person name="Glass J.I."/>
            <person name="Rusch D."/>
            <person name="Podicherti R."/>
            <person name="Tsui H.-C.T."/>
            <person name="Winkler M.E."/>
        </authorList>
    </citation>
    <scope>NUCLEOTIDE SEQUENCE</scope>
</reference>
<accession>A0A382TNM5</accession>
<dbReference type="Gene3D" id="3.40.50.2000">
    <property type="entry name" value="Glycogen Phosphorylase B"/>
    <property type="match status" value="1"/>
</dbReference>
<evidence type="ECO:0000313" key="3">
    <source>
        <dbReference type="EMBL" id="SVD23689.1"/>
    </source>
</evidence>
<dbReference type="EMBL" id="UINC01138005">
    <property type="protein sequence ID" value="SVD23689.1"/>
    <property type="molecule type" value="Genomic_DNA"/>
</dbReference>
<dbReference type="AlphaFoldDB" id="A0A382TNM5"/>
<sequence length="199" mass="22653">LFIARNLEPYRGYHSFIRSVPKILKKHPDAFILIVGSDGVSYGAPPPKGKGTFKDIFFKEVQDSISKELKKVFTERVLFLGTIKYEDLIKVIQISTVHVYLTYPFVLSWSLLESMSCESTIVASDTEPVLEVIENNKTGLLVNFFDYDDISDKVSSVLSEPEEFSEIGKNARNFIVENYDLEKISIPRYLKLIEDTING</sequence>
<evidence type="ECO:0000259" key="2">
    <source>
        <dbReference type="Pfam" id="PF00534"/>
    </source>
</evidence>
<evidence type="ECO:0000256" key="1">
    <source>
        <dbReference type="ARBA" id="ARBA00022679"/>
    </source>
</evidence>